<feature type="transmembrane region" description="Helical" evidence="7">
    <location>
        <begin position="12"/>
        <end position="29"/>
    </location>
</feature>
<evidence type="ECO:0000256" key="3">
    <source>
        <dbReference type="ARBA" id="ARBA00022475"/>
    </source>
</evidence>
<dbReference type="PANTHER" id="PTHR33932">
    <property type="entry name" value="NA(+)/H(+) ANTIPORTER SUBUNIT B"/>
    <property type="match status" value="1"/>
</dbReference>
<evidence type="ECO:0000313" key="9">
    <source>
        <dbReference type="EMBL" id="GAO31321.1"/>
    </source>
</evidence>
<evidence type="ECO:0000259" key="8">
    <source>
        <dbReference type="Pfam" id="PF04039"/>
    </source>
</evidence>
<keyword evidence="4 7" id="KW-0812">Transmembrane</keyword>
<dbReference type="InterPro" id="IPR007182">
    <property type="entry name" value="MnhB"/>
</dbReference>
<dbReference type="STRING" id="1236989.JCM15548_13672"/>
<comment type="caution">
    <text evidence="9">The sequence shown here is derived from an EMBL/GenBank/DDBJ whole genome shotgun (WGS) entry which is preliminary data.</text>
</comment>
<name>A0A0E9M1R5_9BACT</name>
<evidence type="ECO:0000256" key="4">
    <source>
        <dbReference type="ARBA" id="ARBA00022692"/>
    </source>
</evidence>
<dbReference type="PANTHER" id="PTHR33932:SF4">
    <property type="entry name" value="NA(+)_H(+) ANTIPORTER SUBUNIT B"/>
    <property type="match status" value="1"/>
</dbReference>
<dbReference type="OrthoDB" id="9798859at2"/>
<feature type="domain" description="Na+/H+ antiporter MnhB subunit-related protein" evidence="8">
    <location>
        <begin position="5"/>
        <end position="128"/>
    </location>
</feature>
<evidence type="ECO:0000256" key="6">
    <source>
        <dbReference type="ARBA" id="ARBA00023136"/>
    </source>
</evidence>
<dbReference type="GO" id="GO:0005886">
    <property type="term" value="C:plasma membrane"/>
    <property type="evidence" value="ECO:0007669"/>
    <property type="project" value="UniProtKB-SubCell"/>
</dbReference>
<keyword evidence="6 7" id="KW-0472">Membrane</keyword>
<feature type="transmembrane region" description="Helical" evidence="7">
    <location>
        <begin position="118"/>
        <end position="138"/>
    </location>
</feature>
<evidence type="ECO:0000256" key="2">
    <source>
        <dbReference type="ARBA" id="ARBA00009425"/>
    </source>
</evidence>
<dbReference type="Proteomes" id="UP000032900">
    <property type="component" value="Unassembled WGS sequence"/>
</dbReference>
<dbReference type="Pfam" id="PF04039">
    <property type="entry name" value="MnhB"/>
    <property type="match status" value="1"/>
</dbReference>
<evidence type="ECO:0000256" key="7">
    <source>
        <dbReference type="SAM" id="Phobius"/>
    </source>
</evidence>
<dbReference type="RefSeq" id="WP_062127333.1">
    <property type="nucleotide sequence ID" value="NZ_BAZW01000044.1"/>
</dbReference>
<reference evidence="9 10" key="1">
    <citation type="journal article" date="2015" name="Microbes Environ.">
        <title>Distribution and evolution of nitrogen fixation genes in the phylum bacteroidetes.</title>
        <authorList>
            <person name="Inoue J."/>
            <person name="Oshima K."/>
            <person name="Suda W."/>
            <person name="Sakamoto M."/>
            <person name="Iino T."/>
            <person name="Noda S."/>
            <person name="Hongoh Y."/>
            <person name="Hattori M."/>
            <person name="Ohkuma M."/>
        </authorList>
    </citation>
    <scope>NUCLEOTIDE SEQUENCE [LARGE SCALE GENOMIC DNA]</scope>
    <source>
        <strain evidence="9">JCM 15548</strain>
    </source>
</reference>
<comment type="similarity">
    <text evidence="2">Belongs to the CPA3 antiporters (TC 2.A.63) subunit B family.</text>
</comment>
<feature type="transmembrane region" description="Helical" evidence="7">
    <location>
        <begin position="74"/>
        <end position="98"/>
    </location>
</feature>
<organism evidence="9 10">
    <name type="scientific">Geofilum rubicundum JCM 15548</name>
    <dbReference type="NCBI Taxonomy" id="1236989"/>
    <lineage>
        <taxon>Bacteria</taxon>
        <taxon>Pseudomonadati</taxon>
        <taxon>Bacteroidota</taxon>
        <taxon>Bacteroidia</taxon>
        <taxon>Marinilabiliales</taxon>
        <taxon>Marinilabiliaceae</taxon>
        <taxon>Geofilum</taxon>
    </lineage>
</organism>
<dbReference type="InterPro" id="IPR050622">
    <property type="entry name" value="CPA3_antiporter_subunitB"/>
</dbReference>
<protein>
    <submittedName>
        <fullName evidence="9">Na(+) H(+) antiporter subunit B</fullName>
    </submittedName>
</protein>
<dbReference type="AlphaFoldDB" id="A0A0E9M1R5"/>
<sequence length="142" mass="15431">MNNIILEKIARLFLRVIAVMSVLLLLRGHNSPGGGFIGGIVLATGFIYYGIIFGSDRIQSIIYFNTRIWMGIGLGLVLVAAVIPVFVGQAPLTGLWYIGEWPLVGTMHIGTPLLFDTGIFVGVTGLILSVIITIMEVLKWNT</sequence>
<evidence type="ECO:0000313" key="10">
    <source>
        <dbReference type="Proteomes" id="UP000032900"/>
    </source>
</evidence>
<comment type="subcellular location">
    <subcellularLocation>
        <location evidence="1">Cell membrane</location>
        <topology evidence="1">Multi-pass membrane protein</topology>
    </subcellularLocation>
</comment>
<gene>
    <name evidence="9" type="ORF">JCM15548_13672</name>
</gene>
<proteinExistence type="inferred from homology"/>
<dbReference type="EMBL" id="BAZW01000044">
    <property type="protein sequence ID" value="GAO31321.1"/>
    <property type="molecule type" value="Genomic_DNA"/>
</dbReference>
<accession>A0A0E9M1R5</accession>
<keyword evidence="3" id="KW-1003">Cell membrane</keyword>
<evidence type="ECO:0000256" key="5">
    <source>
        <dbReference type="ARBA" id="ARBA00022989"/>
    </source>
</evidence>
<keyword evidence="10" id="KW-1185">Reference proteome</keyword>
<evidence type="ECO:0000256" key="1">
    <source>
        <dbReference type="ARBA" id="ARBA00004651"/>
    </source>
</evidence>
<feature type="transmembrane region" description="Helical" evidence="7">
    <location>
        <begin position="35"/>
        <end position="53"/>
    </location>
</feature>
<keyword evidence="5 7" id="KW-1133">Transmembrane helix</keyword>